<accession>A0A401Z219</accession>
<sequence>MTAPERQSSVIHTSRTGRPDPRTPNGNAPYASRMPRWRDRALALGLRAMVPLWRLVGLRTGAASLRHYLVGRGAPFVIDPAQPLRAKPFRRAALTHFEEWWALAAIRWHDSEGAESVFETTTHWHGVLIRRVDDTDWWLAMRGLQYRITGRIEVLPGTTTALPGSPVLPDVRLVYRVEVYKDWGFDKDKDEYGMSFTPLAHLHEVGLAREFPVTGHSGELVWTSNGPTG</sequence>
<dbReference type="OrthoDB" id="4143931at2"/>
<dbReference type="EMBL" id="BIFH01000043">
    <property type="protein sequence ID" value="GCE00935.1"/>
    <property type="molecule type" value="Genomic_DNA"/>
</dbReference>
<name>A0A401Z219_9ACTN</name>
<feature type="compositionally biased region" description="Polar residues" evidence="1">
    <location>
        <begin position="1"/>
        <end position="16"/>
    </location>
</feature>
<comment type="caution">
    <text evidence="2">The sequence shown here is derived from an EMBL/GenBank/DDBJ whole genome shotgun (WGS) entry which is preliminary data.</text>
</comment>
<dbReference type="RefSeq" id="WP_126642617.1">
    <property type="nucleotide sequence ID" value="NZ_BIFH01000043.1"/>
</dbReference>
<evidence type="ECO:0000256" key="1">
    <source>
        <dbReference type="SAM" id="MobiDB-lite"/>
    </source>
</evidence>
<protein>
    <submittedName>
        <fullName evidence="2">Uncharacterized protein</fullName>
    </submittedName>
</protein>
<evidence type="ECO:0000313" key="3">
    <source>
        <dbReference type="Proteomes" id="UP000286931"/>
    </source>
</evidence>
<dbReference type="AlphaFoldDB" id="A0A401Z219"/>
<gene>
    <name evidence="2" type="ORF">EHYA_08664</name>
</gene>
<reference evidence="2 3" key="1">
    <citation type="submission" date="2018-12" db="EMBL/GenBank/DDBJ databases">
        <title>Draft genome sequence of Embleya hyalina NBRC 13850T.</title>
        <authorList>
            <person name="Komaki H."/>
            <person name="Hosoyama A."/>
            <person name="Kimura A."/>
            <person name="Ichikawa N."/>
            <person name="Tamura T."/>
        </authorList>
    </citation>
    <scope>NUCLEOTIDE SEQUENCE [LARGE SCALE GENOMIC DNA]</scope>
    <source>
        <strain evidence="2 3">NBRC 13850</strain>
    </source>
</reference>
<proteinExistence type="predicted"/>
<keyword evidence="3" id="KW-1185">Reference proteome</keyword>
<evidence type="ECO:0000313" key="2">
    <source>
        <dbReference type="EMBL" id="GCE00935.1"/>
    </source>
</evidence>
<organism evidence="2 3">
    <name type="scientific">Embleya hyalina</name>
    <dbReference type="NCBI Taxonomy" id="516124"/>
    <lineage>
        <taxon>Bacteria</taxon>
        <taxon>Bacillati</taxon>
        <taxon>Actinomycetota</taxon>
        <taxon>Actinomycetes</taxon>
        <taxon>Kitasatosporales</taxon>
        <taxon>Streptomycetaceae</taxon>
        <taxon>Embleya</taxon>
    </lineage>
</organism>
<feature type="region of interest" description="Disordered" evidence="1">
    <location>
        <begin position="1"/>
        <end position="32"/>
    </location>
</feature>
<dbReference type="Proteomes" id="UP000286931">
    <property type="component" value="Unassembled WGS sequence"/>
</dbReference>